<evidence type="ECO:0000256" key="1">
    <source>
        <dbReference type="ARBA" id="ARBA00006801"/>
    </source>
</evidence>
<dbReference type="Gene3D" id="2.60.120.10">
    <property type="entry name" value="Jelly Rolls"/>
    <property type="match status" value="1"/>
</dbReference>
<feature type="compositionally biased region" description="Polar residues" evidence="2">
    <location>
        <begin position="406"/>
        <end position="424"/>
    </location>
</feature>
<dbReference type="Proteomes" id="UP001205105">
    <property type="component" value="Unassembled WGS sequence"/>
</dbReference>
<dbReference type="SMART" id="SM00558">
    <property type="entry name" value="JmjC"/>
    <property type="match status" value="1"/>
</dbReference>
<dbReference type="Pfam" id="PF13621">
    <property type="entry name" value="Cupin_8"/>
    <property type="match status" value="1"/>
</dbReference>
<dbReference type="CDD" id="cd11524">
    <property type="entry name" value="SYLF"/>
    <property type="match status" value="1"/>
</dbReference>
<protein>
    <recommendedName>
        <fullName evidence="3">JmjC domain-containing protein</fullName>
    </recommendedName>
</protein>
<name>A0AAD5DJ27_9CHLO</name>
<dbReference type="Pfam" id="PF04366">
    <property type="entry name" value="Ysc84"/>
    <property type="match status" value="1"/>
</dbReference>
<proteinExistence type="inferred from homology"/>
<evidence type="ECO:0000259" key="3">
    <source>
        <dbReference type="PROSITE" id="PS51184"/>
    </source>
</evidence>
<comment type="caution">
    <text evidence="4">The sequence shown here is derived from an EMBL/GenBank/DDBJ whole genome shotgun (WGS) entry which is preliminary data.</text>
</comment>
<dbReference type="InterPro" id="IPR007461">
    <property type="entry name" value="Ysc84_actin-binding"/>
</dbReference>
<comment type="similarity">
    <text evidence="1">Belongs to the JARID1 histone demethylase family.</text>
</comment>
<feature type="domain" description="JmjC" evidence="3">
    <location>
        <begin position="777"/>
        <end position="947"/>
    </location>
</feature>
<keyword evidence="5" id="KW-1185">Reference proteome</keyword>
<gene>
    <name evidence="4" type="ORF">COHA_007297</name>
</gene>
<dbReference type="SUPFAM" id="SSF51197">
    <property type="entry name" value="Clavaminate synthase-like"/>
    <property type="match status" value="1"/>
</dbReference>
<dbReference type="InterPro" id="IPR041667">
    <property type="entry name" value="Cupin_8"/>
</dbReference>
<accession>A0AAD5DJ27</accession>
<evidence type="ECO:0000313" key="4">
    <source>
        <dbReference type="EMBL" id="KAI7838937.1"/>
    </source>
</evidence>
<dbReference type="InterPro" id="IPR003347">
    <property type="entry name" value="JmjC_dom"/>
</dbReference>
<dbReference type="PROSITE" id="PS51184">
    <property type="entry name" value="JMJC"/>
    <property type="match status" value="1"/>
</dbReference>
<dbReference type="InterPro" id="IPR014710">
    <property type="entry name" value="RmlC-like_jellyroll"/>
</dbReference>
<feature type="region of interest" description="Disordered" evidence="2">
    <location>
        <begin position="582"/>
        <end position="604"/>
    </location>
</feature>
<organism evidence="4 5">
    <name type="scientific">Chlorella ohadii</name>
    <dbReference type="NCBI Taxonomy" id="2649997"/>
    <lineage>
        <taxon>Eukaryota</taxon>
        <taxon>Viridiplantae</taxon>
        <taxon>Chlorophyta</taxon>
        <taxon>core chlorophytes</taxon>
        <taxon>Trebouxiophyceae</taxon>
        <taxon>Chlorellales</taxon>
        <taxon>Chlorellaceae</taxon>
        <taxon>Chlorella clade</taxon>
        <taxon>Chlorella</taxon>
    </lineage>
</organism>
<dbReference type="EMBL" id="JADXDR010000112">
    <property type="protein sequence ID" value="KAI7838937.1"/>
    <property type="molecule type" value="Genomic_DNA"/>
</dbReference>
<feature type="region of interest" description="Disordered" evidence="2">
    <location>
        <begin position="399"/>
        <end position="424"/>
    </location>
</feature>
<dbReference type="PANTHER" id="PTHR12461">
    <property type="entry name" value="HYPOXIA-INDUCIBLE FACTOR 1 ALPHA INHIBITOR-RELATED"/>
    <property type="match status" value="1"/>
</dbReference>
<feature type="compositionally biased region" description="Low complexity" evidence="2">
    <location>
        <begin position="582"/>
        <end position="597"/>
    </location>
</feature>
<evidence type="ECO:0000256" key="2">
    <source>
        <dbReference type="SAM" id="MobiDB-lite"/>
    </source>
</evidence>
<evidence type="ECO:0000313" key="5">
    <source>
        <dbReference type="Proteomes" id="UP001205105"/>
    </source>
</evidence>
<feature type="region of interest" description="Disordered" evidence="2">
    <location>
        <begin position="453"/>
        <end position="482"/>
    </location>
</feature>
<dbReference type="PANTHER" id="PTHR12461:SF105">
    <property type="entry name" value="HYPOXIA-INDUCIBLE FACTOR 1-ALPHA INHIBITOR"/>
    <property type="match status" value="1"/>
</dbReference>
<feature type="region of interest" description="Disordered" evidence="2">
    <location>
        <begin position="309"/>
        <end position="329"/>
    </location>
</feature>
<sequence length="947" mass="98772">MDGEARKNLLKRVEADVARAVEIIAKARAEKAGEAVVSAIPGCEGLAFLFVSKVGLGLGMDSGHGFVIRRRPADEAKEGKPESSWSAPLFFQISSTGFGLTVGYTEMDSVVVLESRQAVTRFLEKQVEMGAGATATLGPLGEALPGNLQVLGGDPMSDKTCVFSLVSGGLQLDLSIKGLVTEVWPLLNEAAYGSRQAADPRGIMNGDVQPPACMQQLYDALAHRPNVRPIQPQPVQLTTEGFVPNTASLNAVPPALQPLLEAAVAACQAELGAGLVGVYLRGSLVQHGCFVPGLSDADFIALYLEDPSEGSSSSSGDSTGGSAAGGNEEPAATAGDCLRQQVAALQQAFPQCVKAVCLWGWDLPCLLPDTAALPRLQLLPSLVDDVAAALRHAERQLARHAAAGSRHSTANASSGDSIASEHSSGDSAAATRAVRWALKRCLRAAFELASCCGSENDSRSSSCDVSGDSSSSSSSGDSSSAAGASRVFTRDLYWCQHYAAARFPQLRPQLAVALELYVSLDGGPAEASAAAASSGQQQQQVQAGVDVAAGLVAELDSLFLQAMLQPEPGWLTHHFDSTLAAPPAGGVQPAAAAAHSRSGGGRGGRWQQMKARLWAAAAAARGGSGMEDGLVGSPPPPVTVAVNGSVLTLDWRQSAAREQAARIIAATAAGLGCSGSSGALEPQPVLLKGAAAHWPAVQHWTLGHLATARLEGRARVAPSLQFPFTELRLAALVAEQQGGRVGLAALPSCLARMDAAEFAARTQRSNPCGLPPLVYGGGAEYLYFQAQLPPALLQDIDLAAPPFVLPAASSSGGSGSSGGGSLPEQRLRQSQAARVWVGPQGSVSPTHYDSSHSFLTQIRGRKRMLFWSPDQLPCLYCYPDTHLLRRRSRVNVHAPLDAGRFPLFARAQAAEALLEPGDVVFFPSRWAHYTESLDCSVSVTCRFDTAS</sequence>
<reference evidence="4" key="1">
    <citation type="submission" date="2020-11" db="EMBL/GenBank/DDBJ databases">
        <title>Chlorella ohadii genome sequencing and assembly.</title>
        <authorList>
            <person name="Murik O."/>
            <person name="Treves H."/>
            <person name="Kedem I."/>
            <person name="Shotland Y."/>
            <person name="Kaplan A."/>
        </authorList>
    </citation>
    <scope>NUCLEOTIDE SEQUENCE</scope>
    <source>
        <strain evidence="4">1</strain>
    </source>
</reference>
<dbReference type="AlphaFoldDB" id="A0AAD5DJ27"/>